<sequence>MNNDIDAPGGPGAFLVTYRMAIYLGGVAVIGLPLVLHNTAGVTVSQSARLAITIATLGLMTATYIAERRLGRDSDVTGDEDGTVGSDANTGEYPMRTRIAVASAVLGLAAGVYVGLEVSWLAGLMFVAGAYFFAYLAYAGDGGGR</sequence>
<accession>A0A7D5K6E7</accession>
<dbReference type="OrthoDB" id="304745at2157"/>
<feature type="transmembrane region" description="Helical" evidence="1">
    <location>
        <begin position="48"/>
        <end position="66"/>
    </location>
</feature>
<dbReference type="EMBL" id="CP058529">
    <property type="protein sequence ID" value="QLG26634.1"/>
    <property type="molecule type" value="Genomic_DNA"/>
</dbReference>
<dbReference type="GeneID" id="56027838"/>
<keyword evidence="1" id="KW-0812">Transmembrane</keyword>
<keyword evidence="1" id="KW-1133">Transmembrane helix</keyword>
<name>A0A7D5K6E7_9EURY</name>
<gene>
    <name evidence="2" type="ORF">HUG10_03355</name>
</gene>
<evidence type="ECO:0000313" key="2">
    <source>
        <dbReference type="EMBL" id="QLG26634.1"/>
    </source>
</evidence>
<feature type="transmembrane region" description="Helical" evidence="1">
    <location>
        <begin position="12"/>
        <end position="36"/>
    </location>
</feature>
<keyword evidence="3" id="KW-1185">Reference proteome</keyword>
<evidence type="ECO:0000256" key="1">
    <source>
        <dbReference type="SAM" id="Phobius"/>
    </source>
</evidence>
<keyword evidence="1" id="KW-0472">Membrane</keyword>
<proteinExistence type="predicted"/>
<dbReference type="Proteomes" id="UP000509750">
    <property type="component" value="Chromosome"/>
</dbReference>
<feature type="transmembrane region" description="Helical" evidence="1">
    <location>
        <begin position="99"/>
        <end position="116"/>
    </location>
</feature>
<dbReference type="KEGG" id="halg:HUG10_03355"/>
<feature type="transmembrane region" description="Helical" evidence="1">
    <location>
        <begin position="122"/>
        <end position="140"/>
    </location>
</feature>
<evidence type="ECO:0000313" key="3">
    <source>
        <dbReference type="Proteomes" id="UP000509750"/>
    </source>
</evidence>
<dbReference type="RefSeq" id="WP_179168209.1">
    <property type="nucleotide sequence ID" value="NZ_CP058529.1"/>
</dbReference>
<dbReference type="AlphaFoldDB" id="A0A7D5K6E7"/>
<reference evidence="2 3" key="1">
    <citation type="submission" date="2020-07" db="EMBL/GenBank/DDBJ databases">
        <title>Gai3-2, isolated from salt lake.</title>
        <authorList>
            <person name="Cui H."/>
            <person name="Shi X."/>
        </authorList>
    </citation>
    <scope>NUCLEOTIDE SEQUENCE [LARGE SCALE GENOMIC DNA]</scope>
    <source>
        <strain evidence="2 3">Gai3-2</strain>
    </source>
</reference>
<protein>
    <submittedName>
        <fullName evidence="2">Uncharacterized protein</fullName>
    </submittedName>
</protein>
<organism evidence="2 3">
    <name type="scientific">Halorarum halophilum</name>
    <dbReference type="NCBI Taxonomy" id="2743090"/>
    <lineage>
        <taxon>Archaea</taxon>
        <taxon>Methanobacteriati</taxon>
        <taxon>Methanobacteriota</taxon>
        <taxon>Stenosarchaea group</taxon>
        <taxon>Halobacteria</taxon>
        <taxon>Halobacteriales</taxon>
        <taxon>Haloferacaceae</taxon>
        <taxon>Halorarum</taxon>
    </lineage>
</organism>